<protein>
    <submittedName>
        <fullName evidence="4">7-keto-8-aminopelargonate synthetase</fullName>
        <ecNumber evidence="4">2.3.1.29</ecNumber>
    </submittedName>
</protein>
<feature type="domain" description="Aminotransferase class I/classII large" evidence="3">
    <location>
        <begin position="70"/>
        <end position="412"/>
    </location>
</feature>
<dbReference type="InterPro" id="IPR015424">
    <property type="entry name" value="PyrdxlP-dep_Trfase"/>
</dbReference>
<evidence type="ECO:0000256" key="1">
    <source>
        <dbReference type="ARBA" id="ARBA00001933"/>
    </source>
</evidence>
<evidence type="ECO:0000256" key="2">
    <source>
        <dbReference type="ARBA" id="ARBA00022679"/>
    </source>
</evidence>
<dbReference type="eggNOG" id="COG0156">
    <property type="taxonomic scope" value="Bacteria"/>
</dbReference>
<reference evidence="4 5" key="1">
    <citation type="submission" date="2013-05" db="EMBL/GenBank/DDBJ databases">
        <title>Draft genome sequence of Rubidibacter lacunae KORDI 51-2.</title>
        <authorList>
            <person name="Choi D.H."/>
            <person name="Noh J.H."/>
            <person name="Kwon K.-K."/>
            <person name="Lee J.-H."/>
            <person name="Ryu J.-Y."/>
        </authorList>
    </citation>
    <scope>NUCLEOTIDE SEQUENCE [LARGE SCALE GENOMIC DNA]</scope>
    <source>
        <strain evidence="4 5">KORDI 51-2</strain>
    </source>
</reference>
<dbReference type="GO" id="GO:0008890">
    <property type="term" value="F:glycine C-acetyltransferase activity"/>
    <property type="evidence" value="ECO:0007669"/>
    <property type="project" value="UniProtKB-EC"/>
</dbReference>
<dbReference type="PANTHER" id="PTHR13693:SF103">
    <property type="entry name" value="AMINOTRANSFERASE CLASS I_CLASSII DOMAIN-CONTAINING PROTEIN"/>
    <property type="match status" value="1"/>
</dbReference>
<accession>U5DLE8</accession>
<evidence type="ECO:0000313" key="4">
    <source>
        <dbReference type="EMBL" id="ERN42501.1"/>
    </source>
</evidence>
<dbReference type="PANTHER" id="PTHR13693">
    <property type="entry name" value="CLASS II AMINOTRANSFERASE/8-AMINO-7-OXONONANOATE SYNTHASE"/>
    <property type="match status" value="1"/>
</dbReference>
<organism evidence="4 5">
    <name type="scientific">Rubidibacter lacunae KORDI 51-2</name>
    <dbReference type="NCBI Taxonomy" id="582515"/>
    <lineage>
        <taxon>Bacteria</taxon>
        <taxon>Bacillati</taxon>
        <taxon>Cyanobacteriota</taxon>
        <taxon>Cyanophyceae</taxon>
        <taxon>Oscillatoriophycideae</taxon>
        <taxon>Chroococcales</taxon>
        <taxon>Aphanothecaceae</taxon>
        <taxon>Rubidibacter</taxon>
    </lineage>
</organism>
<dbReference type="GO" id="GO:0030170">
    <property type="term" value="F:pyridoxal phosphate binding"/>
    <property type="evidence" value="ECO:0007669"/>
    <property type="project" value="InterPro"/>
</dbReference>
<name>U5DLE8_9CHRO</name>
<dbReference type="InterPro" id="IPR015422">
    <property type="entry name" value="PyrdxlP-dep_Trfase_small"/>
</dbReference>
<dbReference type="Pfam" id="PF00155">
    <property type="entry name" value="Aminotran_1_2"/>
    <property type="match status" value="1"/>
</dbReference>
<dbReference type="OrthoDB" id="9807157at2"/>
<dbReference type="AlphaFoldDB" id="U5DLE8"/>
<gene>
    <name evidence="4" type="ORF">KR51_00008170</name>
</gene>
<dbReference type="InterPro" id="IPR050087">
    <property type="entry name" value="AON_synthase_class-II"/>
</dbReference>
<dbReference type="RefSeq" id="WP_022604939.1">
    <property type="nucleotide sequence ID" value="NZ_ASSJ01000017.1"/>
</dbReference>
<sequence>MKEIPGWLKGSLLNYIRQKGTDLEERTSAFSDWISKRRQNEVWPYSRVLHKNGVVADVFDEFESGGRRALNFGSQDYLSLSGHPAVIEAAVKACQEFGVHSAGSPVLSGRTKYMLELEKRLSSVLRKDSCAIYATGWSAGFGVVSGLVRPNDSVVIDRLAHSCIAEGARHSTKNINWFQHNNLEEFHSVVQQAREKNPKQGLFVLLESLYSMDSDSPDLESFSKVTREYGGIIILDVAHDFGCMGNKGLGVLDNTAENYWPDIVMGSFSKSFASNGGFVAASSKVIEYLRYYSPSFTFTNALSPIQCAIVLTCFDVIFSKDGEALRSKLRENIIRLRDGMTSKGFRLGGIPSPIVPVFVGNEAKARLTSRALEDRNLLANLVEFPAVARGEARFRFQVMREHSSQDIDDACHIMAEATSTYLSEANREYIEGISKLRQEYAS</sequence>
<comment type="cofactor">
    <cofactor evidence="1">
        <name>pyridoxal 5'-phosphate</name>
        <dbReference type="ChEBI" id="CHEBI:597326"/>
    </cofactor>
</comment>
<dbReference type="Gene3D" id="3.90.1150.10">
    <property type="entry name" value="Aspartate Aminotransferase, domain 1"/>
    <property type="match status" value="1"/>
</dbReference>
<dbReference type="EMBL" id="ASSJ01000017">
    <property type="protein sequence ID" value="ERN42501.1"/>
    <property type="molecule type" value="Genomic_DNA"/>
</dbReference>
<keyword evidence="2 4" id="KW-0808">Transferase</keyword>
<dbReference type="EC" id="2.3.1.29" evidence="4"/>
<proteinExistence type="predicted"/>
<dbReference type="SUPFAM" id="SSF53383">
    <property type="entry name" value="PLP-dependent transferases"/>
    <property type="match status" value="1"/>
</dbReference>
<keyword evidence="5" id="KW-1185">Reference proteome</keyword>
<dbReference type="Proteomes" id="UP000016960">
    <property type="component" value="Unassembled WGS sequence"/>
</dbReference>
<evidence type="ECO:0000259" key="3">
    <source>
        <dbReference type="Pfam" id="PF00155"/>
    </source>
</evidence>
<dbReference type="InterPro" id="IPR015421">
    <property type="entry name" value="PyrdxlP-dep_Trfase_major"/>
</dbReference>
<dbReference type="InterPro" id="IPR004839">
    <property type="entry name" value="Aminotransferase_I/II_large"/>
</dbReference>
<comment type="caution">
    <text evidence="4">The sequence shown here is derived from an EMBL/GenBank/DDBJ whole genome shotgun (WGS) entry which is preliminary data.</text>
</comment>
<dbReference type="STRING" id="582515.KR51_00008170"/>
<dbReference type="InParanoid" id="U5DLE8"/>
<evidence type="ECO:0000313" key="5">
    <source>
        <dbReference type="Proteomes" id="UP000016960"/>
    </source>
</evidence>
<keyword evidence="4" id="KW-0012">Acyltransferase</keyword>
<dbReference type="Gene3D" id="3.40.640.10">
    <property type="entry name" value="Type I PLP-dependent aspartate aminotransferase-like (Major domain)"/>
    <property type="match status" value="1"/>
</dbReference>